<dbReference type="InterPro" id="IPR003761">
    <property type="entry name" value="Exonuc_VII_S"/>
</dbReference>
<dbReference type="GO" id="GO:0005829">
    <property type="term" value="C:cytosol"/>
    <property type="evidence" value="ECO:0007669"/>
    <property type="project" value="TreeGrafter"/>
</dbReference>
<dbReference type="PANTHER" id="PTHR34137:SF1">
    <property type="entry name" value="EXODEOXYRIBONUCLEASE 7 SMALL SUBUNIT"/>
    <property type="match status" value="1"/>
</dbReference>
<evidence type="ECO:0000256" key="3">
    <source>
        <dbReference type="ARBA" id="ARBA00022722"/>
    </source>
</evidence>
<keyword evidence="4 6" id="KW-0378">Hydrolase</keyword>
<dbReference type="Pfam" id="PF02609">
    <property type="entry name" value="Exonuc_VII_S"/>
    <property type="match status" value="1"/>
</dbReference>
<comment type="subcellular location">
    <subcellularLocation>
        <location evidence="6">Cytoplasm</location>
    </subcellularLocation>
</comment>
<comment type="subunit">
    <text evidence="6">Heterooligomer composed of large and small subunits.</text>
</comment>
<keyword evidence="2 6" id="KW-0963">Cytoplasm</keyword>
<dbReference type="STRING" id="281362.AT959_03760"/>
<evidence type="ECO:0000256" key="1">
    <source>
        <dbReference type="ARBA" id="ARBA00009998"/>
    </source>
</evidence>
<dbReference type="GO" id="GO:0006308">
    <property type="term" value="P:DNA catabolic process"/>
    <property type="evidence" value="ECO:0007669"/>
    <property type="project" value="UniProtKB-UniRule"/>
</dbReference>
<evidence type="ECO:0000256" key="5">
    <source>
        <dbReference type="ARBA" id="ARBA00022839"/>
    </source>
</evidence>
<dbReference type="EMBL" id="LODL01000007">
    <property type="protein sequence ID" value="KXB32183.1"/>
    <property type="molecule type" value="Genomic_DNA"/>
</dbReference>
<comment type="catalytic activity">
    <reaction evidence="6">
        <text>Exonucleolytic cleavage in either 5'- to 3'- or 3'- to 5'-direction to yield nucleoside 5'-phosphates.</text>
        <dbReference type="EC" id="3.1.11.6"/>
    </reaction>
</comment>
<comment type="caution">
    <text evidence="7">The sequence shown here is derived from an EMBL/GenBank/DDBJ whole genome shotgun (WGS) entry which is preliminary data.</text>
</comment>
<reference evidence="7 8" key="1">
    <citation type="submission" date="2015-12" db="EMBL/GenBank/DDBJ databases">
        <title>Nitrous oxide reduction kinetics distinguish bacteria harboring typical versus atypical NosZ.</title>
        <authorList>
            <person name="Yoon S."/>
            <person name="Nissen S."/>
            <person name="Park D."/>
            <person name="Sanford R.A."/>
            <person name="Loeffler F.E."/>
        </authorList>
    </citation>
    <scope>NUCLEOTIDE SEQUENCE [LARGE SCALE GENOMIC DNA]</scope>
    <source>
        <strain evidence="7 8">ATCC BAA-841</strain>
    </source>
</reference>
<dbReference type="GO" id="GO:0009318">
    <property type="term" value="C:exodeoxyribonuclease VII complex"/>
    <property type="evidence" value="ECO:0007669"/>
    <property type="project" value="UniProtKB-UniRule"/>
</dbReference>
<dbReference type="Proteomes" id="UP000070186">
    <property type="component" value="Unassembled WGS sequence"/>
</dbReference>
<dbReference type="Gene3D" id="1.10.287.1040">
    <property type="entry name" value="Exonuclease VII, small subunit"/>
    <property type="match status" value="1"/>
</dbReference>
<organism evidence="7 8">
    <name type="scientific">Dechloromonas denitrificans</name>
    <dbReference type="NCBI Taxonomy" id="281362"/>
    <lineage>
        <taxon>Bacteria</taxon>
        <taxon>Pseudomonadati</taxon>
        <taxon>Pseudomonadota</taxon>
        <taxon>Betaproteobacteria</taxon>
        <taxon>Rhodocyclales</taxon>
        <taxon>Azonexaceae</taxon>
        <taxon>Dechloromonas</taxon>
    </lineage>
</organism>
<dbReference type="NCBIfam" id="TIGR01280">
    <property type="entry name" value="xseB"/>
    <property type="match status" value="1"/>
</dbReference>
<sequence length="79" mass="8814">MDQSPIADMKFETALGELENIVSSMEGGKLELEASIAAYRRGMELMQHCQTQLADAEAQIRILENGEFKDVDRKTLEAP</sequence>
<dbReference type="HAMAP" id="MF_00337">
    <property type="entry name" value="Exonuc_7_S"/>
    <property type="match status" value="1"/>
</dbReference>
<dbReference type="RefSeq" id="WP_066880733.1">
    <property type="nucleotide sequence ID" value="NZ_LODL01000007.1"/>
</dbReference>
<dbReference type="PANTHER" id="PTHR34137">
    <property type="entry name" value="EXODEOXYRIBONUCLEASE 7 SMALL SUBUNIT"/>
    <property type="match status" value="1"/>
</dbReference>
<dbReference type="AlphaFoldDB" id="A0A133XMK9"/>
<evidence type="ECO:0000313" key="7">
    <source>
        <dbReference type="EMBL" id="KXB32183.1"/>
    </source>
</evidence>
<dbReference type="NCBIfam" id="NF002140">
    <property type="entry name" value="PRK00977.1-4"/>
    <property type="match status" value="1"/>
</dbReference>
<evidence type="ECO:0000256" key="4">
    <source>
        <dbReference type="ARBA" id="ARBA00022801"/>
    </source>
</evidence>
<keyword evidence="3 6" id="KW-0540">Nuclease</keyword>
<accession>A0A133XMK9</accession>
<evidence type="ECO:0000313" key="8">
    <source>
        <dbReference type="Proteomes" id="UP000070186"/>
    </source>
</evidence>
<dbReference type="SUPFAM" id="SSF116842">
    <property type="entry name" value="XseB-like"/>
    <property type="match status" value="1"/>
</dbReference>
<gene>
    <name evidence="6" type="primary">xseB</name>
    <name evidence="7" type="ORF">AT959_03760</name>
</gene>
<dbReference type="InterPro" id="IPR037004">
    <property type="entry name" value="Exonuc_VII_ssu_sf"/>
</dbReference>
<dbReference type="GO" id="GO:0008855">
    <property type="term" value="F:exodeoxyribonuclease VII activity"/>
    <property type="evidence" value="ECO:0007669"/>
    <property type="project" value="UniProtKB-UniRule"/>
</dbReference>
<name>A0A133XMK9_9RHOO</name>
<protein>
    <recommendedName>
        <fullName evidence="6">Exodeoxyribonuclease 7 small subunit</fullName>
        <ecNumber evidence="6">3.1.11.6</ecNumber>
    </recommendedName>
    <alternativeName>
        <fullName evidence="6">Exodeoxyribonuclease VII small subunit</fullName>
        <shortName evidence="6">Exonuclease VII small subunit</shortName>
    </alternativeName>
</protein>
<dbReference type="PIRSF" id="PIRSF006488">
    <property type="entry name" value="Exonuc_VII_S"/>
    <property type="match status" value="1"/>
</dbReference>
<dbReference type="EC" id="3.1.11.6" evidence="6"/>
<keyword evidence="8" id="KW-1185">Reference proteome</keyword>
<proteinExistence type="inferred from homology"/>
<comment type="similarity">
    <text evidence="1 6">Belongs to the XseB family.</text>
</comment>
<evidence type="ECO:0000256" key="2">
    <source>
        <dbReference type="ARBA" id="ARBA00022490"/>
    </source>
</evidence>
<comment type="function">
    <text evidence="6">Bidirectionally degrades single-stranded DNA into large acid-insoluble oligonucleotides, which are then degraded further into small acid-soluble oligonucleotides.</text>
</comment>
<keyword evidence="5 6" id="KW-0269">Exonuclease</keyword>
<evidence type="ECO:0000256" key="6">
    <source>
        <dbReference type="HAMAP-Rule" id="MF_00337"/>
    </source>
</evidence>